<reference evidence="1 2" key="1">
    <citation type="submission" date="2017-03" db="EMBL/GenBank/DDBJ databases">
        <title>Genomes of endolithic fungi from Antarctica.</title>
        <authorList>
            <person name="Coleine C."/>
            <person name="Masonjones S."/>
            <person name="Stajich J.E."/>
        </authorList>
    </citation>
    <scope>NUCLEOTIDE SEQUENCE [LARGE SCALE GENOMIC DNA]</scope>
    <source>
        <strain evidence="1 2">CCFEE 5184</strain>
    </source>
</reference>
<protein>
    <recommendedName>
        <fullName evidence="3">DUF1993 domain-containing protein</fullName>
    </recommendedName>
</protein>
<dbReference type="OrthoDB" id="3724345at2759"/>
<sequence>MTSLYHQTVPVLTKYLRNLSGIIAKGETWVKDGNQTEEELLAFRLHPDMRGLPYQVQSCCNTAKFLLPRLGKLPDTYFPDDETTFAALQHRIATTIDLLQTLPEHAFDGKEAEQVLIETKQMGSFKFTGLGYVRDYTVPYFHFHLTSAYCILRHLGVDVGAFDYLGRDTFVKV</sequence>
<dbReference type="SUPFAM" id="SSF109854">
    <property type="entry name" value="DinB/YfiT-like putative metalloenzymes"/>
    <property type="match status" value="1"/>
</dbReference>
<evidence type="ECO:0000313" key="2">
    <source>
        <dbReference type="Proteomes" id="UP000309340"/>
    </source>
</evidence>
<accession>A0A4U0Y6T4</accession>
<dbReference type="AlphaFoldDB" id="A0A4U0Y6T4"/>
<dbReference type="Gene3D" id="1.20.120.450">
    <property type="entry name" value="dinb family like domain"/>
    <property type="match status" value="1"/>
</dbReference>
<dbReference type="Proteomes" id="UP000309340">
    <property type="component" value="Unassembled WGS sequence"/>
</dbReference>
<gene>
    <name evidence="1" type="ORF">B0A55_00628</name>
</gene>
<dbReference type="Pfam" id="PF09351">
    <property type="entry name" value="DUF1993"/>
    <property type="match status" value="1"/>
</dbReference>
<proteinExistence type="predicted"/>
<organism evidence="1 2">
    <name type="scientific">Friedmanniomyces simplex</name>
    <dbReference type="NCBI Taxonomy" id="329884"/>
    <lineage>
        <taxon>Eukaryota</taxon>
        <taxon>Fungi</taxon>
        <taxon>Dikarya</taxon>
        <taxon>Ascomycota</taxon>
        <taxon>Pezizomycotina</taxon>
        <taxon>Dothideomycetes</taxon>
        <taxon>Dothideomycetidae</taxon>
        <taxon>Mycosphaerellales</taxon>
        <taxon>Teratosphaeriaceae</taxon>
        <taxon>Friedmanniomyces</taxon>
    </lineage>
</organism>
<evidence type="ECO:0000313" key="1">
    <source>
        <dbReference type="EMBL" id="TKA83345.1"/>
    </source>
</evidence>
<keyword evidence="2" id="KW-1185">Reference proteome</keyword>
<evidence type="ECO:0008006" key="3">
    <source>
        <dbReference type="Google" id="ProtNLM"/>
    </source>
</evidence>
<dbReference type="InterPro" id="IPR018531">
    <property type="entry name" value="DUF1993"/>
</dbReference>
<dbReference type="PANTHER" id="PTHR36922">
    <property type="entry name" value="BLL2446 PROTEIN"/>
    <property type="match status" value="1"/>
</dbReference>
<dbReference type="EMBL" id="NAJQ01000011">
    <property type="protein sequence ID" value="TKA83345.1"/>
    <property type="molecule type" value="Genomic_DNA"/>
</dbReference>
<dbReference type="STRING" id="329884.A0A4U0Y6T4"/>
<name>A0A4U0Y6T4_9PEZI</name>
<dbReference type="PANTHER" id="PTHR36922:SF1">
    <property type="entry name" value="DUF1993 DOMAIN-CONTAINING PROTEIN"/>
    <property type="match status" value="1"/>
</dbReference>
<dbReference type="InterPro" id="IPR034660">
    <property type="entry name" value="DinB/YfiT-like"/>
</dbReference>
<comment type="caution">
    <text evidence="1">The sequence shown here is derived from an EMBL/GenBank/DDBJ whole genome shotgun (WGS) entry which is preliminary data.</text>
</comment>